<dbReference type="Proteomes" id="UP000207598">
    <property type="component" value="Unassembled WGS sequence"/>
</dbReference>
<organism evidence="2 3">
    <name type="scientific">Maliponia aquimaris</name>
    <dbReference type="NCBI Taxonomy" id="1673631"/>
    <lineage>
        <taxon>Bacteria</taxon>
        <taxon>Pseudomonadati</taxon>
        <taxon>Pseudomonadota</taxon>
        <taxon>Alphaproteobacteria</taxon>
        <taxon>Rhodobacterales</taxon>
        <taxon>Paracoccaceae</taxon>
        <taxon>Maliponia</taxon>
    </lineage>
</organism>
<accession>A0A238K5I8</accession>
<protein>
    <submittedName>
        <fullName evidence="2">TraB family protein</fullName>
    </submittedName>
</protein>
<gene>
    <name evidence="2" type="ORF">MAA8898_01384</name>
</gene>
<dbReference type="EMBL" id="FXYF01000003">
    <property type="protein sequence ID" value="SMX38119.1"/>
    <property type="molecule type" value="Genomic_DNA"/>
</dbReference>
<feature type="signal peptide" evidence="1">
    <location>
        <begin position="1"/>
        <end position="26"/>
    </location>
</feature>
<dbReference type="AlphaFoldDB" id="A0A238K5I8"/>
<proteinExistence type="predicted"/>
<evidence type="ECO:0000313" key="3">
    <source>
        <dbReference type="Proteomes" id="UP000207598"/>
    </source>
</evidence>
<evidence type="ECO:0000313" key="2">
    <source>
        <dbReference type="EMBL" id="SMX38119.1"/>
    </source>
</evidence>
<name>A0A238K5I8_9RHOB</name>
<dbReference type="CDD" id="cd14789">
    <property type="entry name" value="Tiki"/>
    <property type="match status" value="1"/>
</dbReference>
<keyword evidence="1" id="KW-0732">Signal</keyword>
<dbReference type="OrthoDB" id="9806326at2"/>
<feature type="chain" id="PRO_5012195703" evidence="1">
    <location>
        <begin position="27"/>
        <end position="354"/>
    </location>
</feature>
<dbReference type="RefSeq" id="WP_094020243.1">
    <property type="nucleotide sequence ID" value="NZ_FXYF01000003.1"/>
</dbReference>
<sequence length="354" mass="38366">MRKRPVLTAALAAALALAGLVTSASAQDWATREFCQPPRIEVIDSVFDPEGRAELESRAAGIPNGVGRFWQVTGPDGAVSHLWGTMHSSHPSVLDLPDEVVATLTDARLIALEIDPTFPDRASHGRFMRGADVYRPAESTFRFADLGLPRDIERHISARLTALGWHETAIDDLTYGALTDLLLFDPCEDFTAGVLPTQDSYIQTLAHIEGIPVMALEPVNRLAKKLDQTGNEDLARAVIATYSVYLLPGSSRDSRAASFALYQQGRVGLMMAWDEAAVIGTLGAEGPALYDRMNAYLVEERNIDFFKASVEALREGGVFLAVGNFHLPGETGLVAQLRNAGFEVTRIPLPGEAP</sequence>
<dbReference type="InterPro" id="IPR002816">
    <property type="entry name" value="TraB/PrgY/GumN_fam"/>
</dbReference>
<reference evidence="2 3" key="1">
    <citation type="submission" date="2017-05" db="EMBL/GenBank/DDBJ databases">
        <authorList>
            <person name="Song R."/>
            <person name="Chenine A.L."/>
            <person name="Ruprecht R.M."/>
        </authorList>
    </citation>
    <scope>NUCLEOTIDE SEQUENCE [LARGE SCALE GENOMIC DNA]</scope>
    <source>
        <strain evidence="2 3">CECT 8898</strain>
    </source>
</reference>
<dbReference type="Pfam" id="PF01963">
    <property type="entry name" value="TraB_PrgY_gumN"/>
    <property type="match status" value="1"/>
</dbReference>
<keyword evidence="3" id="KW-1185">Reference proteome</keyword>
<evidence type="ECO:0000256" key="1">
    <source>
        <dbReference type="SAM" id="SignalP"/>
    </source>
</evidence>